<feature type="region of interest" description="Disordered" evidence="1">
    <location>
        <begin position="1"/>
        <end position="21"/>
    </location>
</feature>
<dbReference type="RefSeq" id="WP_179206702.1">
    <property type="nucleotide sequence ID" value="NZ_FUKO01000019.1"/>
</dbReference>
<evidence type="ECO:0000256" key="1">
    <source>
        <dbReference type="SAM" id="MobiDB-lite"/>
    </source>
</evidence>
<name>A0A1R4JC13_9MICO</name>
<keyword evidence="3" id="KW-1185">Reference proteome</keyword>
<evidence type="ECO:0000313" key="3">
    <source>
        <dbReference type="Proteomes" id="UP000196320"/>
    </source>
</evidence>
<accession>A0A1R4JC13</accession>
<sequence length="52" mass="5227">MNDSQKSHGTEPLAAFPGLQILGEESDAGACTDGICTLPGSSAHAPAVEKTD</sequence>
<gene>
    <name evidence="2" type="ORF">FM104_06610</name>
</gene>
<evidence type="ECO:0000313" key="2">
    <source>
        <dbReference type="EMBL" id="SJN29650.1"/>
    </source>
</evidence>
<proteinExistence type="predicted"/>
<reference evidence="2 3" key="1">
    <citation type="submission" date="2017-02" db="EMBL/GenBank/DDBJ databases">
        <authorList>
            <person name="Peterson S.W."/>
        </authorList>
    </citation>
    <scope>NUCLEOTIDE SEQUENCE [LARGE SCALE GENOMIC DNA]</scope>
    <source>
        <strain evidence="2 3">B Mb 05.01</strain>
    </source>
</reference>
<protein>
    <submittedName>
        <fullName evidence="2">Uncharacterized protein</fullName>
    </submittedName>
</protein>
<dbReference type="AlphaFoldDB" id="A0A1R4JC13"/>
<organism evidence="2 3">
    <name type="scientific">Microbacterium esteraromaticum</name>
    <dbReference type="NCBI Taxonomy" id="57043"/>
    <lineage>
        <taxon>Bacteria</taxon>
        <taxon>Bacillati</taxon>
        <taxon>Actinomycetota</taxon>
        <taxon>Actinomycetes</taxon>
        <taxon>Micrococcales</taxon>
        <taxon>Microbacteriaceae</taxon>
        <taxon>Microbacterium</taxon>
    </lineage>
</organism>
<dbReference type="Proteomes" id="UP000196320">
    <property type="component" value="Unassembled WGS sequence"/>
</dbReference>
<dbReference type="EMBL" id="FUKO01000019">
    <property type="protein sequence ID" value="SJN29650.1"/>
    <property type="molecule type" value="Genomic_DNA"/>
</dbReference>